<gene>
    <name evidence="2" type="ORF">GCM10007894_17210</name>
</gene>
<proteinExistence type="predicted"/>
<dbReference type="EMBL" id="BSPO01000003">
    <property type="protein sequence ID" value="GLS83744.1"/>
    <property type="molecule type" value="Genomic_DNA"/>
</dbReference>
<reference evidence="2 3" key="1">
    <citation type="journal article" date="2014" name="Int. J. Syst. Evol. Microbiol.">
        <title>Complete genome sequence of Corynebacterium casei LMG S-19264T (=DSM 44701T), isolated from a smear-ripened cheese.</title>
        <authorList>
            <consortium name="US DOE Joint Genome Institute (JGI-PGF)"/>
            <person name="Walter F."/>
            <person name="Albersmeier A."/>
            <person name="Kalinowski J."/>
            <person name="Ruckert C."/>
        </authorList>
    </citation>
    <scope>NUCLEOTIDE SEQUENCE [LARGE SCALE GENOMIC DNA]</scope>
    <source>
        <strain evidence="2 3">NBRC 112785</strain>
    </source>
</reference>
<accession>A0AA37TLX6</accession>
<keyword evidence="3" id="KW-1185">Reference proteome</keyword>
<dbReference type="AlphaFoldDB" id="A0AA37TLX6"/>
<sequence>MVYFLQQGWWEPLEKQKNGLAGGALRKLVSAESARDGLRPSAGVPALRDVRPPSAAL</sequence>
<name>A0AA37TLX6_9GAMM</name>
<comment type="caution">
    <text evidence="2">The sequence shown here is derived from an EMBL/GenBank/DDBJ whole genome shotgun (WGS) entry which is preliminary data.</text>
</comment>
<feature type="region of interest" description="Disordered" evidence="1">
    <location>
        <begin position="36"/>
        <end position="57"/>
    </location>
</feature>
<dbReference type="RefSeq" id="WP_158220745.1">
    <property type="nucleotide sequence ID" value="NZ_BSPO01000003.1"/>
</dbReference>
<dbReference type="Proteomes" id="UP001157439">
    <property type="component" value="Unassembled WGS sequence"/>
</dbReference>
<organism evidence="2 3">
    <name type="scientific">Paraferrimonas haliotis</name>
    <dbReference type="NCBI Taxonomy" id="2013866"/>
    <lineage>
        <taxon>Bacteria</taxon>
        <taxon>Pseudomonadati</taxon>
        <taxon>Pseudomonadota</taxon>
        <taxon>Gammaproteobacteria</taxon>
        <taxon>Alteromonadales</taxon>
        <taxon>Ferrimonadaceae</taxon>
        <taxon>Paraferrimonas</taxon>
    </lineage>
</organism>
<protein>
    <submittedName>
        <fullName evidence="2">Uncharacterized protein</fullName>
    </submittedName>
</protein>
<evidence type="ECO:0000256" key="1">
    <source>
        <dbReference type="SAM" id="MobiDB-lite"/>
    </source>
</evidence>
<evidence type="ECO:0000313" key="2">
    <source>
        <dbReference type="EMBL" id="GLS83744.1"/>
    </source>
</evidence>
<evidence type="ECO:0000313" key="3">
    <source>
        <dbReference type="Proteomes" id="UP001157439"/>
    </source>
</evidence>